<dbReference type="EMBL" id="BAABFT010000006">
    <property type="protein sequence ID" value="GAA4325444.1"/>
    <property type="molecule type" value="Genomic_DNA"/>
</dbReference>
<dbReference type="Proteomes" id="UP001500582">
    <property type="component" value="Unassembled WGS sequence"/>
</dbReference>
<proteinExistence type="predicted"/>
<organism evidence="1 2">
    <name type="scientific">Mucilaginibacter gynuensis</name>
    <dbReference type="NCBI Taxonomy" id="1302236"/>
    <lineage>
        <taxon>Bacteria</taxon>
        <taxon>Pseudomonadati</taxon>
        <taxon>Bacteroidota</taxon>
        <taxon>Sphingobacteriia</taxon>
        <taxon>Sphingobacteriales</taxon>
        <taxon>Sphingobacteriaceae</taxon>
        <taxon>Mucilaginibacter</taxon>
    </lineage>
</organism>
<comment type="caution">
    <text evidence="1">The sequence shown here is derived from an EMBL/GenBank/DDBJ whole genome shotgun (WGS) entry which is preliminary data.</text>
</comment>
<dbReference type="Gene3D" id="1.20.1270.360">
    <property type="match status" value="1"/>
</dbReference>
<protein>
    <submittedName>
        <fullName evidence="1">Four-helix bundle copper-binding protein</fullName>
    </submittedName>
</protein>
<dbReference type="InterPro" id="IPR044543">
    <property type="entry name" value="YHJQ-like"/>
</dbReference>
<gene>
    <name evidence="1" type="ORF">GCM10023149_27800</name>
</gene>
<sequence>MVVLINKLTTMKNNSEYQDLIRTLLDCVLACENCASACLQEDDVKMMAGCVSLDRDCADICALAARLLQRGADISLQYLLLCEEICRQCATECSKHEHVHCQKCAEACNNCAQACHKYHEPITQN</sequence>
<evidence type="ECO:0000313" key="1">
    <source>
        <dbReference type="EMBL" id="GAA4325444.1"/>
    </source>
</evidence>
<name>A0ABP8GJE0_9SPHI</name>
<dbReference type="PANTHER" id="PTHR37310:SF1">
    <property type="entry name" value="CYTOPLASMIC PROTEIN"/>
    <property type="match status" value="1"/>
</dbReference>
<keyword evidence="2" id="KW-1185">Reference proteome</keyword>
<accession>A0ABP8GJE0</accession>
<dbReference type="InterPro" id="IPR005560">
    <property type="entry name" value="Csp_YhjQ"/>
</dbReference>
<dbReference type="PANTHER" id="PTHR37310">
    <property type="entry name" value="CYTOPLASMIC PROTEIN-RELATED"/>
    <property type="match status" value="1"/>
</dbReference>
<reference evidence="2" key="1">
    <citation type="journal article" date="2019" name="Int. J. Syst. Evol. Microbiol.">
        <title>The Global Catalogue of Microorganisms (GCM) 10K type strain sequencing project: providing services to taxonomists for standard genome sequencing and annotation.</title>
        <authorList>
            <consortium name="The Broad Institute Genomics Platform"/>
            <consortium name="The Broad Institute Genome Sequencing Center for Infectious Disease"/>
            <person name="Wu L."/>
            <person name="Ma J."/>
        </authorList>
    </citation>
    <scope>NUCLEOTIDE SEQUENCE [LARGE SCALE GENOMIC DNA]</scope>
    <source>
        <strain evidence="2">JCM 17705</strain>
    </source>
</reference>
<dbReference type="CDD" id="cd08026">
    <property type="entry name" value="DUF326"/>
    <property type="match status" value="1"/>
</dbReference>
<dbReference type="Pfam" id="PF03860">
    <property type="entry name" value="Csp"/>
    <property type="match status" value="1"/>
</dbReference>
<evidence type="ECO:0000313" key="2">
    <source>
        <dbReference type="Proteomes" id="UP001500582"/>
    </source>
</evidence>